<dbReference type="RefSeq" id="WP_148684582.1">
    <property type="nucleotide sequence ID" value="NZ_CP007493.1"/>
</dbReference>
<reference evidence="3" key="1">
    <citation type="book" date="2010" name="EXTREMOPHILES" publisher="0:0-0">
        <title>Complete genome sequences of ten hyperthermophilic archaea reveal their metabolic capabilities and possible ecological roles.</title>
        <editorList>
            <person name="?"/>
        </editorList>
        <authorList>
            <person name="Ravin N.V."/>
            <person name="Mardanov A.V."/>
            <person name="Bonch-Osmolovskaya E.A."/>
            <person name="Skryabin K.G."/>
        </authorList>
    </citation>
    <scope>NUCLEOTIDE SEQUENCE [LARGE SCALE GENOMIC DNA]</scope>
    <source>
        <strain evidence="3">1505</strain>
    </source>
</reference>
<name>A0A3G1A6G5_9CREN</name>
<keyword evidence="1" id="KW-0472">Membrane</keyword>
<accession>A0A3G1A6G5</accession>
<feature type="transmembrane region" description="Helical" evidence="1">
    <location>
        <begin position="643"/>
        <end position="665"/>
    </location>
</feature>
<feature type="transmembrane region" description="Helical" evidence="1">
    <location>
        <begin position="357"/>
        <end position="378"/>
    </location>
</feature>
<feature type="transmembrane region" description="Helical" evidence="1">
    <location>
        <begin position="108"/>
        <end position="126"/>
    </location>
</feature>
<feature type="transmembrane region" description="Helical" evidence="1">
    <location>
        <begin position="83"/>
        <end position="102"/>
    </location>
</feature>
<feature type="transmembrane region" description="Helical" evidence="1">
    <location>
        <begin position="548"/>
        <end position="568"/>
    </location>
</feature>
<feature type="transmembrane region" description="Helical" evidence="1">
    <location>
        <begin position="408"/>
        <end position="424"/>
    </location>
</feature>
<sequence>MAKEEEAGSVISFAVRSTILPALVVILFASLSSFVIATYIYYPWPEKLVIHSLLIALSFFIAVQRPGKQFRILLRLPRATETLAPAIGFIALIATNIIPVHWLSLPLALVYATFVTGISLAEVLKLTGVFDDILGFASFSFIIGSTYFGVIVLGASLLLGFPANRYVALALVALHTFHLVSIYSKKARSQPIEITVKGDSLLFICIWLMLIYNFYSIYYPNDVYLPGEDMLRHYMWSVNLIRNPWKFLSLSPDNYLVFHAFEGGLMLLANCYDAPLLNSVLLPVALLSTLALAQLTANVAGNPASRNIALILPFVFSGLGWLYLLLNRPASPAAYFAALASGSEKVYRNLMYIPFPLMWPVPQPFSVAAFLLFLSLLLKMVKLQGTLPGSAVAAGLLMFSMLSTHPPQGIMAAALLTLLALLWGKSLSSALKPICLGAHAGALAGGALNMATVYLALQGAPRLENLMLLRVAAFFAPALAAAAALALSSFGIGLEPLFARLAKRLRVRAPVASALGTFLLILGVSVALDPSNTFATSRADPGWVVGLVPWFIYAILLGAALPLGLYGYELLAREGSKAPVAVLGLLAALAVAVGRTLGFFNASGIDTGYWGEKRFVLFVYIALAPPAAYALERLARGRSLRVAILSLLLALLAVNAAVSASYWGITSERGRISDTEKAAFDKLGELLWANPNRWVFSPTLRSRDASAFAAPIYYVFADPSYSWRWQVPELSLAIFRARNLDPPYVYINWATNSQPARSGWIGRILLPRLPKLFSVGSIDVYDAPLLAPPVPNGSVALAIPPVWDESVDEAYLLLSLAGVNFTSVLGIDPSLYSYRVIVLPYDTSEENRTVTIDLLSTPIAFTSGSVNLDSESVELGGRQERLGNIVVWRNPFYLFPEAINVTVRFEVREYNPKVLNYFYFIYDFKDEGNYRYVGVMFTEQNKVYMLNCLVTNGKAYCIPAWPGIFLGNIDRVTGDHLLNLSFNFSKRELCTTLDALNRTCFNISFSGGSIGVRVDRFWAVKVKEMFITTRIRNYLNLERLKAENRTLIVFQRKPVTNETGEIRYGENLTIYGEQILDNKTHINSTFIPERYYSEINYANLVASNITFYNLSLTASNLLVIPLDSLRVYQHNKIQNLTSVRYLIIESPSEKVLNAFYVQANVKGGIGFYAKLEADRMYVPNGNVSVYFDDGVISELKGDLLFEGKFLVLARRPIFTAQRSVIRGVFGQSLLYPYLARDLIVIGNATFRFVRGDDSFLYFFVDASNSKIMFDPSLNIYSEWESVPLVLKYSYWIIVIICVFIAKRLQRLLKRRRP</sequence>
<feature type="transmembrane region" description="Helical" evidence="1">
    <location>
        <begin position="196"/>
        <end position="215"/>
    </location>
</feature>
<dbReference type="STRING" id="697581.TCARB_0687"/>
<feature type="transmembrane region" description="Helical" evidence="1">
    <location>
        <begin position="166"/>
        <end position="184"/>
    </location>
</feature>
<dbReference type="KEGG" id="tcb:TCARB_0687"/>
<evidence type="ECO:0000256" key="1">
    <source>
        <dbReference type="SAM" id="Phobius"/>
    </source>
</evidence>
<feature type="transmembrane region" description="Helical" evidence="1">
    <location>
        <begin position="580"/>
        <end position="602"/>
    </location>
</feature>
<feature type="transmembrane region" description="Helical" evidence="1">
    <location>
        <begin position="469"/>
        <end position="493"/>
    </location>
</feature>
<feature type="transmembrane region" description="Helical" evidence="1">
    <location>
        <begin position="48"/>
        <end position="63"/>
    </location>
</feature>
<evidence type="ECO:0000313" key="2">
    <source>
        <dbReference type="EMBL" id="AJB41743.1"/>
    </source>
</evidence>
<feature type="transmembrane region" description="Helical" evidence="1">
    <location>
        <begin position="308"/>
        <end position="326"/>
    </location>
</feature>
<feature type="transmembrane region" description="Helical" evidence="1">
    <location>
        <begin position="614"/>
        <end position="631"/>
    </location>
</feature>
<feature type="transmembrane region" description="Helical" evidence="1">
    <location>
        <begin position="436"/>
        <end position="457"/>
    </location>
</feature>
<evidence type="ECO:0000313" key="3">
    <source>
        <dbReference type="Proteomes" id="UP000266720"/>
    </source>
</evidence>
<proteinExistence type="predicted"/>
<feature type="transmembrane region" description="Helical" evidence="1">
    <location>
        <begin position="505"/>
        <end position="528"/>
    </location>
</feature>
<keyword evidence="1" id="KW-1133">Transmembrane helix</keyword>
<feature type="transmembrane region" description="Helical" evidence="1">
    <location>
        <begin position="20"/>
        <end position="42"/>
    </location>
</feature>
<dbReference type="GeneID" id="25406128"/>
<feature type="transmembrane region" description="Helical" evidence="1">
    <location>
        <begin position="1288"/>
        <end position="1304"/>
    </location>
</feature>
<organism evidence="2 3">
    <name type="scientific">Thermofilum adornatum 1505</name>
    <dbReference type="NCBI Taxonomy" id="697581"/>
    <lineage>
        <taxon>Archaea</taxon>
        <taxon>Thermoproteota</taxon>
        <taxon>Thermoprotei</taxon>
        <taxon>Thermofilales</taxon>
        <taxon>Thermofilaceae</taxon>
        <taxon>Thermofilum</taxon>
    </lineage>
</organism>
<feature type="transmembrane region" description="Helical" evidence="1">
    <location>
        <begin position="133"/>
        <end position="160"/>
    </location>
</feature>
<feature type="transmembrane region" description="Helical" evidence="1">
    <location>
        <begin position="385"/>
        <end position="402"/>
    </location>
</feature>
<keyword evidence="1" id="KW-0812">Transmembrane</keyword>
<protein>
    <submittedName>
        <fullName evidence="2">Uncharacterized protein</fullName>
    </submittedName>
</protein>
<feature type="transmembrane region" description="Helical" evidence="1">
    <location>
        <begin position="276"/>
        <end position="296"/>
    </location>
</feature>
<dbReference type="EMBL" id="CP007493">
    <property type="protein sequence ID" value="AJB41743.1"/>
    <property type="molecule type" value="Genomic_DNA"/>
</dbReference>
<gene>
    <name evidence="2" type="ORF">TCARB_0687</name>
</gene>
<dbReference type="Proteomes" id="UP000266720">
    <property type="component" value="Chromosome"/>
</dbReference>